<dbReference type="InterPro" id="IPR015946">
    <property type="entry name" value="KH_dom-like_a/b"/>
</dbReference>
<dbReference type="KEGG" id="rgr:FZ934_14270"/>
<dbReference type="GO" id="GO:0006979">
    <property type="term" value="P:response to oxidative stress"/>
    <property type="evidence" value="ECO:0007669"/>
    <property type="project" value="InterPro"/>
</dbReference>
<dbReference type="PANTHER" id="PTHR42830:SF1">
    <property type="entry name" value="OSMOTICALLY INDUCIBLE FAMILY PROTEIN"/>
    <property type="match status" value="1"/>
</dbReference>
<accession>A0A5Q0CCK1</accession>
<dbReference type="InterPro" id="IPR052707">
    <property type="entry name" value="OsmC_Ohr_Peroxiredoxin"/>
</dbReference>
<gene>
    <name evidence="1" type="ORF">FZ934_14270</name>
</gene>
<dbReference type="OrthoDB" id="9807532at2"/>
<reference evidence="1 2" key="1">
    <citation type="submission" date="2019-08" db="EMBL/GenBank/DDBJ databases">
        <title>Prosopis cineraria nodule microbiome.</title>
        <authorList>
            <person name="Ali R."/>
            <person name="Chaluvadi S.R."/>
            <person name="Wang X."/>
        </authorList>
    </citation>
    <scope>NUCLEOTIDE SEQUENCE [LARGE SCALE GENOMIC DNA]</scope>
    <source>
        <strain evidence="1 2">BG7</strain>
    </source>
</reference>
<name>A0A5Q0CCK1_9HYPH</name>
<dbReference type="Proteomes" id="UP000326881">
    <property type="component" value="Chromosome"/>
</dbReference>
<proteinExistence type="predicted"/>
<evidence type="ECO:0000313" key="1">
    <source>
        <dbReference type="EMBL" id="QFY61469.1"/>
    </source>
</evidence>
<dbReference type="AlphaFoldDB" id="A0A5Q0CCK1"/>
<dbReference type="Gene3D" id="3.30.300.20">
    <property type="match status" value="1"/>
</dbReference>
<organism evidence="1 2">
    <name type="scientific">Rhizobium grahamii</name>
    <dbReference type="NCBI Taxonomy" id="1120045"/>
    <lineage>
        <taxon>Bacteria</taxon>
        <taxon>Pseudomonadati</taxon>
        <taxon>Pseudomonadota</taxon>
        <taxon>Alphaproteobacteria</taxon>
        <taxon>Hyphomicrobiales</taxon>
        <taxon>Rhizobiaceae</taxon>
        <taxon>Rhizobium/Agrobacterium group</taxon>
        <taxon>Rhizobium</taxon>
    </lineage>
</organism>
<dbReference type="NCBIfam" id="TIGR03562">
    <property type="entry name" value="osmo_induc_OsmC"/>
    <property type="match status" value="1"/>
</dbReference>
<sequence>MQINRTGSAQWSGGLKDGKGQISTQSGALKSYPYGFASRFEGVPGTNPEELIGAAHAGCFTMALSLILEEAGLKATSMETTAKVTLESVEGGFAITAIHLSLTGSVPNTDERTFIELANKAKAGCPVSKALSAVPISLEVKLA</sequence>
<dbReference type="InterPro" id="IPR019904">
    <property type="entry name" value="Peroxiredoxin_OsmC"/>
</dbReference>
<dbReference type="Pfam" id="PF02566">
    <property type="entry name" value="OsmC"/>
    <property type="match status" value="1"/>
</dbReference>
<dbReference type="EMBL" id="CP043498">
    <property type="protein sequence ID" value="QFY61469.1"/>
    <property type="molecule type" value="Genomic_DNA"/>
</dbReference>
<keyword evidence="2" id="KW-1185">Reference proteome</keyword>
<dbReference type="SUPFAM" id="SSF82784">
    <property type="entry name" value="OsmC-like"/>
    <property type="match status" value="1"/>
</dbReference>
<dbReference type="GO" id="GO:0004601">
    <property type="term" value="F:peroxidase activity"/>
    <property type="evidence" value="ECO:0007669"/>
    <property type="project" value="InterPro"/>
</dbReference>
<dbReference type="RefSeq" id="WP_153271594.1">
    <property type="nucleotide sequence ID" value="NZ_CP043498.1"/>
</dbReference>
<dbReference type="InterPro" id="IPR003718">
    <property type="entry name" value="OsmC/Ohr_fam"/>
</dbReference>
<evidence type="ECO:0000313" key="2">
    <source>
        <dbReference type="Proteomes" id="UP000326881"/>
    </source>
</evidence>
<dbReference type="InterPro" id="IPR036102">
    <property type="entry name" value="OsmC/Ohrsf"/>
</dbReference>
<protein>
    <submittedName>
        <fullName evidence="1">OsmC family protein</fullName>
    </submittedName>
</protein>
<dbReference type="PANTHER" id="PTHR42830">
    <property type="entry name" value="OSMOTICALLY INDUCIBLE FAMILY PROTEIN"/>
    <property type="match status" value="1"/>
</dbReference>